<organism evidence="2 3">
    <name type="scientific">Mauremys mutica</name>
    <name type="common">yellowpond turtle</name>
    <dbReference type="NCBI Taxonomy" id="74926"/>
    <lineage>
        <taxon>Eukaryota</taxon>
        <taxon>Metazoa</taxon>
        <taxon>Chordata</taxon>
        <taxon>Craniata</taxon>
        <taxon>Vertebrata</taxon>
        <taxon>Euteleostomi</taxon>
        <taxon>Archelosauria</taxon>
        <taxon>Testudinata</taxon>
        <taxon>Testudines</taxon>
        <taxon>Cryptodira</taxon>
        <taxon>Durocryptodira</taxon>
        <taxon>Testudinoidea</taxon>
        <taxon>Geoemydidae</taxon>
        <taxon>Geoemydinae</taxon>
        <taxon>Mauremys</taxon>
    </lineage>
</organism>
<reference evidence="2" key="1">
    <citation type="submission" date="2021-09" db="EMBL/GenBank/DDBJ databases">
        <title>The genome of Mauremys mutica provides insights into the evolution of semi-aquatic lifestyle.</title>
        <authorList>
            <person name="Gong S."/>
            <person name="Gao Y."/>
        </authorList>
    </citation>
    <scope>NUCLEOTIDE SEQUENCE</scope>
    <source>
        <strain evidence="2">MM-2020</strain>
        <tissue evidence="2">Muscle</tissue>
    </source>
</reference>
<gene>
    <name evidence="2" type="ORF">KIL84_021746</name>
</gene>
<evidence type="ECO:0000256" key="1">
    <source>
        <dbReference type="SAM" id="MobiDB-lite"/>
    </source>
</evidence>
<proteinExistence type="predicted"/>
<name>A0A9D3XFX8_9SAUR</name>
<sequence>MCQLLQEQTLAEVPCRESLQGWAMAALQARARATQEVGGAVWEKAIVRQGDPLKSTHHPCSSLAEPHRALGQASCTSAGNEPGPEMGFLLLALSVHSSVQEMPSFLALGGVNAWAQSCNGQDTRGHSGDASSGLHSDVLGDLSPHPSVPPCRMTIIPPPPLGALRAMEERGREVLSICSSLLHWMTNVLLWMVLAGTSH</sequence>
<evidence type="ECO:0000313" key="2">
    <source>
        <dbReference type="EMBL" id="KAH1179163.1"/>
    </source>
</evidence>
<keyword evidence="3" id="KW-1185">Reference proteome</keyword>
<dbReference type="EMBL" id="JAHDVG010000472">
    <property type="protein sequence ID" value="KAH1179163.1"/>
    <property type="molecule type" value="Genomic_DNA"/>
</dbReference>
<comment type="caution">
    <text evidence="2">The sequence shown here is derived from an EMBL/GenBank/DDBJ whole genome shotgun (WGS) entry which is preliminary data.</text>
</comment>
<evidence type="ECO:0000313" key="3">
    <source>
        <dbReference type="Proteomes" id="UP000827986"/>
    </source>
</evidence>
<dbReference type="Proteomes" id="UP000827986">
    <property type="component" value="Unassembled WGS sequence"/>
</dbReference>
<feature type="region of interest" description="Disordered" evidence="1">
    <location>
        <begin position="121"/>
        <end position="152"/>
    </location>
</feature>
<accession>A0A9D3XFX8</accession>
<dbReference type="AlphaFoldDB" id="A0A9D3XFX8"/>
<protein>
    <submittedName>
        <fullName evidence="2">Uncharacterized protein</fullName>
    </submittedName>
</protein>